<name>A0A9E8NA31_9BACT</name>
<dbReference type="GO" id="GO:0022857">
    <property type="term" value="F:transmembrane transporter activity"/>
    <property type="evidence" value="ECO:0007669"/>
    <property type="project" value="InterPro"/>
</dbReference>
<comment type="subcellular location">
    <subcellularLocation>
        <location evidence="1">Membrane</location>
        <topology evidence="1">Multi-pass membrane protein</topology>
    </subcellularLocation>
</comment>
<dbReference type="Pfam" id="PF13520">
    <property type="entry name" value="AA_permease_2"/>
    <property type="match status" value="1"/>
</dbReference>
<keyword evidence="5 6" id="KW-0472">Membrane</keyword>
<evidence type="ECO:0000256" key="5">
    <source>
        <dbReference type="ARBA" id="ARBA00023136"/>
    </source>
</evidence>
<evidence type="ECO:0000256" key="2">
    <source>
        <dbReference type="ARBA" id="ARBA00022448"/>
    </source>
</evidence>
<evidence type="ECO:0000256" key="3">
    <source>
        <dbReference type="ARBA" id="ARBA00022692"/>
    </source>
</evidence>
<evidence type="ECO:0000256" key="1">
    <source>
        <dbReference type="ARBA" id="ARBA00004141"/>
    </source>
</evidence>
<sequence length="495" mass="53576">MKDYRADDKTDLANFGYRQELKRSMGSFSSFAAGFSYISILTGLFQMFHMGYGVAGPGFFWTWPFVLVGQLMVALCFAELASRFPLSGGVYQWAKFTGNPFLGWMTGWIYLACLIVTLAAVAMALQVSLPQISSAFQVIGTSDNAESVAINGILLGSILIVTSTLINARGIKLMVLINNIGAVAELIGIVLLIILLFLNRVRSPVEAVLHMGQIKSVGGSFPDLKIFLAATALTASYVLYGFDTAGTLAEETHDPRTKAPRAILQALLAAGTAGLLVLLFALMAVPDFNMPDLGNIRGGLPGLVKSVLGETTGSLFLCCVIFAITVCTLAVHSGAVRLMYAMGRDGYLPFSKSLSAVSLKTQTPVLATLICGLGAIIVLAVTIQFPNVFALVTSIAILWANLAYWIVVALQLKNRLVPARDDSDTTARFDLGKWGVPINILALVWSTFMVVNVSWPRTETYGLEWYHQYSAWMYTAGLIVIGICIYYYKSLKDNG</sequence>
<dbReference type="GO" id="GO:0016020">
    <property type="term" value="C:membrane"/>
    <property type="evidence" value="ECO:0007669"/>
    <property type="project" value="UniProtKB-SubCell"/>
</dbReference>
<dbReference type="PIRSF" id="PIRSF006060">
    <property type="entry name" value="AA_transporter"/>
    <property type="match status" value="1"/>
</dbReference>
<dbReference type="EMBL" id="CP112998">
    <property type="protein sequence ID" value="WAC12695.1"/>
    <property type="molecule type" value="Genomic_DNA"/>
</dbReference>
<keyword evidence="2" id="KW-0813">Transport</keyword>
<dbReference type="Proteomes" id="UP001164653">
    <property type="component" value="Chromosome"/>
</dbReference>
<dbReference type="PANTHER" id="PTHR45649:SF26">
    <property type="entry name" value="OS04G0435100 PROTEIN"/>
    <property type="match status" value="1"/>
</dbReference>
<feature type="transmembrane region" description="Helical" evidence="6">
    <location>
        <begin position="389"/>
        <end position="410"/>
    </location>
</feature>
<dbReference type="PANTHER" id="PTHR45649">
    <property type="entry name" value="AMINO-ACID PERMEASE BAT1"/>
    <property type="match status" value="1"/>
</dbReference>
<protein>
    <submittedName>
        <fullName evidence="7">Amino acid permease</fullName>
    </submittedName>
</protein>
<feature type="transmembrane region" description="Helical" evidence="6">
    <location>
        <begin position="148"/>
        <end position="168"/>
    </location>
</feature>
<evidence type="ECO:0000313" key="7">
    <source>
        <dbReference type="EMBL" id="WAC12695.1"/>
    </source>
</evidence>
<evidence type="ECO:0000256" key="6">
    <source>
        <dbReference type="SAM" id="Phobius"/>
    </source>
</evidence>
<dbReference type="Gene3D" id="1.20.1740.10">
    <property type="entry name" value="Amino acid/polyamine transporter I"/>
    <property type="match status" value="1"/>
</dbReference>
<feature type="transmembrane region" description="Helical" evidence="6">
    <location>
        <begin position="175"/>
        <end position="198"/>
    </location>
</feature>
<feature type="transmembrane region" description="Helical" evidence="6">
    <location>
        <begin position="314"/>
        <end position="340"/>
    </location>
</feature>
<feature type="transmembrane region" description="Helical" evidence="6">
    <location>
        <begin position="361"/>
        <end position="383"/>
    </location>
</feature>
<keyword evidence="4 6" id="KW-1133">Transmembrane helix</keyword>
<dbReference type="KEGG" id="dpf:ON006_01760"/>
<dbReference type="AlphaFoldDB" id="A0A9E8NA31"/>
<keyword evidence="8" id="KW-1185">Reference proteome</keyword>
<accession>A0A9E8NA31</accession>
<evidence type="ECO:0000313" key="8">
    <source>
        <dbReference type="Proteomes" id="UP001164653"/>
    </source>
</evidence>
<gene>
    <name evidence="7" type="ORF">ON006_01760</name>
</gene>
<feature type="transmembrane region" description="Helical" evidence="6">
    <location>
        <begin position="224"/>
        <end position="242"/>
    </location>
</feature>
<feature type="transmembrane region" description="Helical" evidence="6">
    <location>
        <begin position="101"/>
        <end position="128"/>
    </location>
</feature>
<reference evidence="7" key="1">
    <citation type="submission" date="2022-11" db="EMBL/GenBank/DDBJ databases">
        <title>Dyadobacter pollutisoli sp. nov., isolated from plastic dumped soil.</title>
        <authorList>
            <person name="Kim J.M."/>
            <person name="Kim K.R."/>
            <person name="Lee J.K."/>
            <person name="Hao L."/>
            <person name="Jeon C.O."/>
        </authorList>
    </citation>
    <scope>NUCLEOTIDE SEQUENCE</scope>
    <source>
        <strain evidence="7">U1</strain>
    </source>
</reference>
<dbReference type="RefSeq" id="WP_244823395.1">
    <property type="nucleotide sequence ID" value="NZ_CP112998.1"/>
</dbReference>
<feature type="transmembrane region" description="Helical" evidence="6">
    <location>
        <begin position="28"/>
        <end position="48"/>
    </location>
</feature>
<proteinExistence type="predicted"/>
<feature type="transmembrane region" description="Helical" evidence="6">
    <location>
        <begin position="431"/>
        <end position="451"/>
    </location>
</feature>
<organism evidence="7 8">
    <name type="scientific">Dyadobacter pollutisoli</name>
    <dbReference type="NCBI Taxonomy" id="2910158"/>
    <lineage>
        <taxon>Bacteria</taxon>
        <taxon>Pseudomonadati</taxon>
        <taxon>Bacteroidota</taxon>
        <taxon>Cytophagia</taxon>
        <taxon>Cytophagales</taxon>
        <taxon>Spirosomataceae</taxon>
        <taxon>Dyadobacter</taxon>
    </lineage>
</organism>
<dbReference type="InterPro" id="IPR002293">
    <property type="entry name" value="AA/rel_permease1"/>
</dbReference>
<keyword evidence="3 6" id="KW-0812">Transmembrane</keyword>
<feature type="transmembrane region" description="Helical" evidence="6">
    <location>
        <begin position="263"/>
        <end position="285"/>
    </location>
</feature>
<feature type="transmembrane region" description="Helical" evidence="6">
    <location>
        <begin position="471"/>
        <end position="488"/>
    </location>
</feature>
<feature type="transmembrane region" description="Helical" evidence="6">
    <location>
        <begin position="60"/>
        <end position="80"/>
    </location>
</feature>
<evidence type="ECO:0000256" key="4">
    <source>
        <dbReference type="ARBA" id="ARBA00022989"/>
    </source>
</evidence>